<dbReference type="HOGENOM" id="CLU_3342134_0_0_9"/>
<accession>A7GEW4</accession>
<proteinExistence type="predicted"/>
<organism evidence="1 2">
    <name type="scientific">Clostridium botulinum (strain Langeland / NCTC 10281 / Type F)</name>
    <dbReference type="NCBI Taxonomy" id="441772"/>
    <lineage>
        <taxon>Bacteria</taxon>
        <taxon>Bacillati</taxon>
        <taxon>Bacillota</taxon>
        <taxon>Clostridia</taxon>
        <taxon>Eubacteriales</taxon>
        <taxon>Clostridiaceae</taxon>
        <taxon>Clostridium</taxon>
    </lineage>
</organism>
<evidence type="ECO:0000313" key="1">
    <source>
        <dbReference type="EMBL" id="ABS41840.1"/>
    </source>
</evidence>
<reference evidence="2" key="1">
    <citation type="submission" date="2007-06" db="EMBL/GenBank/DDBJ databases">
        <authorList>
            <person name="Brinkac L.M."/>
            <person name="Daugherty S."/>
            <person name="Dodson R.J."/>
            <person name="Madupu R."/>
            <person name="Brown J.L."/>
            <person name="Bruce D."/>
            <person name="Detter C."/>
            <person name="Munk C."/>
            <person name="Smith L.A."/>
            <person name="Smith T.J."/>
            <person name="White O."/>
            <person name="Brettin T.S."/>
        </authorList>
    </citation>
    <scope>NUCLEOTIDE SEQUENCE [LARGE SCALE GENOMIC DNA]</scope>
    <source>
        <strain evidence="2">Langeland / NCTC 10281 / Type F</strain>
    </source>
</reference>
<dbReference type="Proteomes" id="UP000002410">
    <property type="component" value="Chromosome"/>
</dbReference>
<sequence>MPIIIRKHEMRCFIWRDLEEAKGKMLYIRSISEIQVF</sequence>
<dbReference type="EMBL" id="CP000728">
    <property type="protein sequence ID" value="ABS41840.1"/>
    <property type="molecule type" value="Genomic_DNA"/>
</dbReference>
<gene>
    <name evidence="1" type="ordered locus">CLI_2066</name>
</gene>
<protein>
    <submittedName>
        <fullName evidence="1">Uncharacterized protein</fullName>
    </submittedName>
</protein>
<dbReference type="KEGG" id="cbf:CLI_2066"/>
<evidence type="ECO:0000313" key="2">
    <source>
        <dbReference type="Proteomes" id="UP000002410"/>
    </source>
</evidence>
<dbReference type="AlphaFoldDB" id="A7GEW4"/>
<name>A7GEW4_CLOBL</name>